<keyword evidence="5" id="KW-0812">Transmembrane</keyword>
<keyword evidence="5" id="KW-0472">Membrane</keyword>
<evidence type="ECO:0000259" key="6">
    <source>
        <dbReference type="Pfam" id="PF00535"/>
    </source>
</evidence>
<dbReference type="InterPro" id="IPR029044">
    <property type="entry name" value="Nucleotide-diphossugar_trans"/>
</dbReference>
<dbReference type="EMBL" id="CP017708">
    <property type="protein sequence ID" value="AOY79095.1"/>
    <property type="molecule type" value="Genomic_DNA"/>
</dbReference>
<evidence type="ECO:0000256" key="4">
    <source>
        <dbReference type="ARBA" id="ARBA00022679"/>
    </source>
</evidence>
<keyword evidence="4" id="KW-0808">Transferase</keyword>
<feature type="transmembrane region" description="Helical" evidence="5">
    <location>
        <begin position="261"/>
        <end position="282"/>
    </location>
</feature>
<accession>A0A1D9FUU4</accession>
<evidence type="ECO:0000313" key="7">
    <source>
        <dbReference type="EMBL" id="AOY79095.1"/>
    </source>
</evidence>
<proteinExistence type="inferred from homology"/>
<comment type="similarity">
    <text evidence="2">Belongs to the glycosyltransferase 2 family.</text>
</comment>
<evidence type="ECO:0000256" key="5">
    <source>
        <dbReference type="SAM" id="Phobius"/>
    </source>
</evidence>
<keyword evidence="5" id="KW-1133">Transmembrane helix</keyword>
<organism evidence="7 8">
    <name type="scientific">Moorena producens (strain JHB)</name>
    <dbReference type="NCBI Taxonomy" id="1454205"/>
    <lineage>
        <taxon>Bacteria</taxon>
        <taxon>Bacillati</taxon>
        <taxon>Cyanobacteriota</taxon>
        <taxon>Cyanophyceae</taxon>
        <taxon>Coleofasciculales</taxon>
        <taxon>Coleofasciculaceae</taxon>
        <taxon>Moorena</taxon>
    </lineage>
</organism>
<dbReference type="Gene3D" id="3.90.550.10">
    <property type="entry name" value="Spore Coat Polysaccharide Biosynthesis Protein SpsA, Chain A"/>
    <property type="match status" value="1"/>
</dbReference>
<dbReference type="PANTHER" id="PTHR43179:SF12">
    <property type="entry name" value="GALACTOFURANOSYLTRANSFERASE GLFT2"/>
    <property type="match status" value="1"/>
</dbReference>
<dbReference type="Proteomes" id="UP000176944">
    <property type="component" value="Chromosome"/>
</dbReference>
<dbReference type="SUPFAM" id="SSF53448">
    <property type="entry name" value="Nucleotide-diphospho-sugar transferases"/>
    <property type="match status" value="1"/>
</dbReference>
<dbReference type="Pfam" id="PF00535">
    <property type="entry name" value="Glycos_transf_2"/>
    <property type="match status" value="1"/>
</dbReference>
<gene>
    <name evidence="7" type="ORF">BJP36_03385</name>
</gene>
<reference evidence="8" key="1">
    <citation type="submission" date="2016-10" db="EMBL/GenBank/DDBJ databases">
        <title>Comparative genomics uncovers the prolific and rare metabolic potential of the cyanobacterial genus Moorea.</title>
        <authorList>
            <person name="Leao T."/>
            <person name="Castelao G."/>
            <person name="Korobeynikov A."/>
            <person name="Monroe E.A."/>
            <person name="Podell S."/>
            <person name="Glukhov E."/>
            <person name="Allen E."/>
            <person name="Gerwick W.H."/>
            <person name="Gerwick L."/>
        </authorList>
    </citation>
    <scope>NUCLEOTIDE SEQUENCE [LARGE SCALE GENOMIC DNA]</scope>
    <source>
        <strain evidence="8">JHB</strain>
    </source>
</reference>
<evidence type="ECO:0000256" key="2">
    <source>
        <dbReference type="ARBA" id="ARBA00006739"/>
    </source>
</evidence>
<dbReference type="PANTHER" id="PTHR43179">
    <property type="entry name" value="RHAMNOSYLTRANSFERASE WBBL"/>
    <property type="match status" value="1"/>
</dbReference>
<feature type="domain" description="Glycosyltransferase 2-like" evidence="6">
    <location>
        <begin position="12"/>
        <end position="140"/>
    </location>
</feature>
<evidence type="ECO:0000256" key="3">
    <source>
        <dbReference type="ARBA" id="ARBA00022676"/>
    </source>
</evidence>
<evidence type="ECO:0000256" key="1">
    <source>
        <dbReference type="ARBA" id="ARBA00004776"/>
    </source>
</evidence>
<dbReference type="AlphaFoldDB" id="A0A1D9FUU4"/>
<name>A0A1D9FUU4_MOOP1</name>
<protein>
    <submittedName>
        <fullName evidence="7">Glycosyltransferase family 2 protein</fullName>
    </submittedName>
</protein>
<keyword evidence="3" id="KW-0328">Glycosyltransferase</keyword>
<evidence type="ECO:0000313" key="8">
    <source>
        <dbReference type="Proteomes" id="UP000176944"/>
    </source>
</evidence>
<sequence length="294" mass="32817">MPEVSTKEPVYIVIPVHNRKDTTLACLKNLEKCGDLQQYHVVIVDDGSTDGTKEAINTLYPDVTVLPGNGDLWWTGATALGMQYAYDQGAEYFILLNDDCAPAPETLPGLVKFMATHPDTLAAPTCYVQESNSLTVHHNGFQGRKGCFAKPGEILFVDGMSGWCVGIPASVFSKIGPPDTKKFPHYSGDDMYTFKATRSGFKACLIGNLKAILIGPVHDQLGFHKYFKRGLKPGRTFQALFWNKKSPYRIPTKFFYFTEKYGFILGTILFFSKIISWVGRWVKLLFIYGLGKRA</sequence>
<dbReference type="GO" id="GO:0016757">
    <property type="term" value="F:glycosyltransferase activity"/>
    <property type="evidence" value="ECO:0007669"/>
    <property type="project" value="UniProtKB-KW"/>
</dbReference>
<dbReference type="InterPro" id="IPR001173">
    <property type="entry name" value="Glyco_trans_2-like"/>
</dbReference>
<comment type="pathway">
    <text evidence="1">Cell wall biogenesis; cell wall polysaccharide biosynthesis.</text>
</comment>